<dbReference type="Pfam" id="PF06114">
    <property type="entry name" value="Peptidase_M78"/>
    <property type="match status" value="1"/>
</dbReference>
<evidence type="ECO:0000259" key="1">
    <source>
        <dbReference type="Pfam" id="PF06114"/>
    </source>
</evidence>
<feature type="non-terminal residue" evidence="2">
    <location>
        <position position="1"/>
    </location>
</feature>
<proteinExistence type="predicted"/>
<dbReference type="EMBL" id="VXRY01000233">
    <property type="protein sequence ID" value="MXY33586.1"/>
    <property type="molecule type" value="Genomic_DNA"/>
</dbReference>
<name>A0A6B0Y3I0_9RHOB</name>
<organism evidence="2">
    <name type="scientific">Boseongicola sp. SB0664_bin_43</name>
    <dbReference type="NCBI Taxonomy" id="2604844"/>
    <lineage>
        <taxon>Bacteria</taxon>
        <taxon>Pseudomonadati</taxon>
        <taxon>Pseudomonadota</taxon>
        <taxon>Alphaproteobacteria</taxon>
        <taxon>Rhodobacterales</taxon>
        <taxon>Paracoccaceae</taxon>
        <taxon>Boseongicola</taxon>
    </lineage>
</organism>
<comment type="caution">
    <text evidence="2">The sequence shown here is derived from an EMBL/GenBank/DDBJ whole genome shotgun (WGS) entry which is preliminary data.</text>
</comment>
<evidence type="ECO:0000313" key="2">
    <source>
        <dbReference type="EMBL" id="MXY33586.1"/>
    </source>
</evidence>
<dbReference type="AlphaFoldDB" id="A0A6B0Y3I0"/>
<feature type="domain" description="IrrE N-terminal-like" evidence="1">
    <location>
        <begin position="7"/>
        <end position="128"/>
    </location>
</feature>
<reference evidence="2" key="1">
    <citation type="submission" date="2019-09" db="EMBL/GenBank/DDBJ databases">
        <title>Characterisation of the sponge microbiome using genome-centric metagenomics.</title>
        <authorList>
            <person name="Engelberts J.P."/>
            <person name="Robbins S.J."/>
            <person name="De Goeij J.M."/>
            <person name="Aranda M."/>
            <person name="Bell S.C."/>
            <person name="Webster N.S."/>
        </authorList>
    </citation>
    <scope>NUCLEOTIDE SEQUENCE</scope>
    <source>
        <strain evidence="2">SB0664_bin_43</strain>
    </source>
</reference>
<dbReference type="InterPro" id="IPR010359">
    <property type="entry name" value="IrrE_HExxH"/>
</dbReference>
<protein>
    <submittedName>
        <fullName evidence="2">ImmA/IrrE family metallo-endopeptidase</fullName>
    </submittedName>
</protein>
<gene>
    <name evidence="2" type="ORF">F4Y60_05755</name>
</gene>
<sequence>TLPGGKIDGVCFWINDDPVIGMTMRFDRIDNFWFVLRHEIEHVLNGDGRQEPTIDVDLAGEAEDANDRLSEEERRANAAAADFCVPSAEMNSFYARKAPYISERDAVGFARRVQRHPGIVVGQLQHRLQRHDYLTRLKVKVRRFVAPSAVVDGWGEPAPVSL</sequence>
<accession>A0A6B0Y3I0</accession>